<name>A0A7D9IPF5_PARCT</name>
<proteinExistence type="predicted"/>
<keyword evidence="2" id="KW-1185">Reference proteome</keyword>
<evidence type="ECO:0000313" key="2">
    <source>
        <dbReference type="Proteomes" id="UP001152795"/>
    </source>
</evidence>
<accession>A0A7D9IPF5</accession>
<dbReference type="Proteomes" id="UP001152795">
    <property type="component" value="Unassembled WGS sequence"/>
</dbReference>
<dbReference type="SUPFAM" id="SSF49899">
    <property type="entry name" value="Concanavalin A-like lectins/glucanases"/>
    <property type="match status" value="1"/>
</dbReference>
<protein>
    <submittedName>
        <fullName evidence="1">Uncharacterized protein</fullName>
    </submittedName>
</protein>
<evidence type="ECO:0000313" key="1">
    <source>
        <dbReference type="EMBL" id="CAB4010809.1"/>
    </source>
</evidence>
<dbReference type="AlphaFoldDB" id="A0A7D9IPF5"/>
<organism evidence="1 2">
    <name type="scientific">Paramuricea clavata</name>
    <name type="common">Red gorgonian</name>
    <name type="synonym">Violescent sea-whip</name>
    <dbReference type="NCBI Taxonomy" id="317549"/>
    <lineage>
        <taxon>Eukaryota</taxon>
        <taxon>Metazoa</taxon>
        <taxon>Cnidaria</taxon>
        <taxon>Anthozoa</taxon>
        <taxon>Octocorallia</taxon>
        <taxon>Malacalcyonacea</taxon>
        <taxon>Plexauridae</taxon>
        <taxon>Paramuricea</taxon>
    </lineage>
</organism>
<reference evidence="1" key="1">
    <citation type="submission" date="2020-04" db="EMBL/GenBank/DDBJ databases">
        <authorList>
            <person name="Alioto T."/>
            <person name="Alioto T."/>
            <person name="Gomez Garrido J."/>
        </authorList>
    </citation>
    <scope>NUCLEOTIDE SEQUENCE</scope>
    <source>
        <strain evidence="1">A484AB</strain>
    </source>
</reference>
<comment type="caution">
    <text evidence="1">The sequence shown here is derived from an EMBL/GenBank/DDBJ whole genome shotgun (WGS) entry which is preliminary data.</text>
</comment>
<dbReference type="Pfam" id="PF13385">
    <property type="entry name" value="Laminin_G_3"/>
    <property type="match status" value="1"/>
</dbReference>
<dbReference type="EMBL" id="CACRXK020006913">
    <property type="protein sequence ID" value="CAB4010809.1"/>
    <property type="molecule type" value="Genomic_DNA"/>
</dbReference>
<dbReference type="OrthoDB" id="10030431at2759"/>
<dbReference type="InterPro" id="IPR013320">
    <property type="entry name" value="ConA-like_dom_sf"/>
</dbReference>
<feature type="non-terminal residue" evidence="1">
    <location>
        <position position="1"/>
    </location>
</feature>
<gene>
    <name evidence="1" type="ORF">PACLA_8A036970</name>
</gene>
<dbReference type="Gene3D" id="2.60.120.200">
    <property type="match status" value="1"/>
</dbReference>
<sequence length="232" mass="26066">QIIERDDDPCSKDVIAYYKFDRSFRDVCFGNNAVKTGDNPILFSLPGIRNGAASFAGYLSKLRIPNLNAYKWGSKLSLSLWFKSNSGSTAGIINNGAVYTDVVRNRTKVVGSWEIRLTSGGSNKNRIGAAIVTSHSAKAWENVTTAFSNHWHHLVMVYNGKKIEFYHNSHLKFSESLQGEIVTKNSDVIIGLTKYGYYAQDGYFSGYMDEVKLFKKALNAHEVQQLYRLKNV</sequence>